<dbReference type="KEGG" id="hprf:HLPR_07700"/>
<protein>
    <submittedName>
        <fullName evidence="4">TetR/AcrR family transcriptional regulator</fullName>
    </submittedName>
</protein>
<sequence>MKTKKKKSQITEDKIIESALNLFSEYGYSATPTSMIAKKAGISEGTIFKYFPKKKDLLVSSLTRFIDKYGEKLVISPLENNYQIHKNEKFEDLIKVIIKERIRLFIKQSVPIRVLLTEVQYHEELREIVINKLSKKIIYFGTNMIEDYIKKGELIDKNSLVIFRSIMGAIMLMVIQKFTAPNIGQNNLSMDEEIDLIVDIFLNGIKNSKASDKI</sequence>
<reference evidence="4 5" key="1">
    <citation type="submission" date="2023-08" db="EMBL/GenBank/DDBJ databases">
        <title>Helicovermis profunda gen. nov., sp. nov., a novel mesophilic, fermentative bacterium within the Bacillota from a deep-sea hydrothermal vent chimney.</title>
        <authorList>
            <person name="Miyazaki U."/>
            <person name="Mizutani D."/>
            <person name="Hashimoto Y."/>
            <person name="Tame A."/>
            <person name="Sawayama S."/>
            <person name="Miyazaki J."/>
            <person name="Takai K."/>
            <person name="Nakagawa S."/>
        </authorList>
    </citation>
    <scope>NUCLEOTIDE SEQUENCE [LARGE SCALE GENOMIC DNA]</scope>
    <source>
        <strain evidence="4 5">S502</strain>
    </source>
</reference>
<dbReference type="InterPro" id="IPR009057">
    <property type="entry name" value="Homeodomain-like_sf"/>
</dbReference>
<evidence type="ECO:0000256" key="2">
    <source>
        <dbReference type="PROSITE-ProRule" id="PRU00335"/>
    </source>
</evidence>
<dbReference type="Gene3D" id="1.10.357.10">
    <property type="entry name" value="Tetracycline Repressor, domain 2"/>
    <property type="match status" value="1"/>
</dbReference>
<dbReference type="Proteomes" id="UP001321786">
    <property type="component" value="Chromosome"/>
</dbReference>
<dbReference type="Pfam" id="PF00440">
    <property type="entry name" value="TetR_N"/>
    <property type="match status" value="1"/>
</dbReference>
<evidence type="ECO:0000313" key="4">
    <source>
        <dbReference type="EMBL" id="BEP28439.1"/>
    </source>
</evidence>
<dbReference type="InterPro" id="IPR050624">
    <property type="entry name" value="HTH-type_Tx_Regulator"/>
</dbReference>
<dbReference type="SUPFAM" id="SSF46689">
    <property type="entry name" value="Homeodomain-like"/>
    <property type="match status" value="1"/>
</dbReference>
<dbReference type="InterPro" id="IPR001647">
    <property type="entry name" value="HTH_TetR"/>
</dbReference>
<dbReference type="PRINTS" id="PR00455">
    <property type="entry name" value="HTHTETR"/>
</dbReference>
<accession>A0AAU9EKD6</accession>
<evidence type="ECO:0000313" key="5">
    <source>
        <dbReference type="Proteomes" id="UP001321786"/>
    </source>
</evidence>
<organism evidence="4 5">
    <name type="scientific">Helicovermis profundi</name>
    <dbReference type="NCBI Taxonomy" id="3065157"/>
    <lineage>
        <taxon>Bacteria</taxon>
        <taxon>Bacillati</taxon>
        <taxon>Bacillota</taxon>
        <taxon>Clostridia</taxon>
        <taxon>Helicovermis</taxon>
    </lineage>
</organism>
<feature type="DNA-binding region" description="H-T-H motif" evidence="2">
    <location>
        <begin position="32"/>
        <end position="51"/>
    </location>
</feature>
<proteinExistence type="predicted"/>
<dbReference type="GO" id="GO:0003677">
    <property type="term" value="F:DNA binding"/>
    <property type="evidence" value="ECO:0007669"/>
    <property type="project" value="UniProtKB-UniRule"/>
</dbReference>
<dbReference type="EMBL" id="AP028654">
    <property type="protein sequence ID" value="BEP28439.1"/>
    <property type="molecule type" value="Genomic_DNA"/>
</dbReference>
<name>A0AAU9EKD6_9FIRM</name>
<dbReference type="AlphaFoldDB" id="A0AAU9EKD6"/>
<keyword evidence="1 2" id="KW-0238">DNA-binding</keyword>
<feature type="domain" description="HTH tetR-type" evidence="3">
    <location>
        <begin position="9"/>
        <end position="69"/>
    </location>
</feature>
<evidence type="ECO:0000256" key="1">
    <source>
        <dbReference type="ARBA" id="ARBA00023125"/>
    </source>
</evidence>
<keyword evidence="5" id="KW-1185">Reference proteome</keyword>
<dbReference type="Gene3D" id="1.10.10.60">
    <property type="entry name" value="Homeodomain-like"/>
    <property type="match status" value="1"/>
</dbReference>
<gene>
    <name evidence="4" type="ORF">HLPR_07700</name>
</gene>
<dbReference type="InterPro" id="IPR036271">
    <property type="entry name" value="Tet_transcr_reg_TetR-rel_C_sf"/>
</dbReference>
<dbReference type="PROSITE" id="PS50977">
    <property type="entry name" value="HTH_TETR_2"/>
    <property type="match status" value="1"/>
</dbReference>
<dbReference type="PANTHER" id="PTHR43479">
    <property type="entry name" value="ACREF/ENVCD OPERON REPRESSOR-RELATED"/>
    <property type="match status" value="1"/>
</dbReference>
<dbReference type="SUPFAM" id="SSF48498">
    <property type="entry name" value="Tetracyclin repressor-like, C-terminal domain"/>
    <property type="match status" value="1"/>
</dbReference>
<dbReference type="PANTHER" id="PTHR43479:SF11">
    <property type="entry name" value="ACREF_ENVCD OPERON REPRESSOR-RELATED"/>
    <property type="match status" value="1"/>
</dbReference>
<evidence type="ECO:0000259" key="3">
    <source>
        <dbReference type="PROSITE" id="PS50977"/>
    </source>
</evidence>
<dbReference type="RefSeq" id="WP_338536758.1">
    <property type="nucleotide sequence ID" value="NZ_AP028654.1"/>
</dbReference>